<evidence type="ECO:0000256" key="3">
    <source>
        <dbReference type="ARBA" id="ARBA00023136"/>
    </source>
</evidence>
<keyword evidence="3" id="KW-0472">Membrane</keyword>
<name>A0A4R1NFD8_9GAMM</name>
<dbReference type="InterPro" id="IPR050298">
    <property type="entry name" value="Gram-neg_bact_OMP"/>
</dbReference>
<dbReference type="GO" id="GO:0015288">
    <property type="term" value="F:porin activity"/>
    <property type="evidence" value="ECO:0007669"/>
    <property type="project" value="InterPro"/>
</dbReference>
<feature type="domain" description="Porin" evidence="4">
    <location>
        <begin position="15"/>
        <end position="299"/>
    </location>
</feature>
<keyword evidence="2" id="KW-0732">Signal</keyword>
<proteinExistence type="predicted"/>
<protein>
    <recommendedName>
        <fullName evidence="4">Porin domain-containing protein</fullName>
    </recommendedName>
</protein>
<dbReference type="PANTHER" id="PTHR34501:SF2">
    <property type="entry name" value="OUTER MEMBRANE PORIN F-RELATED"/>
    <property type="match status" value="1"/>
</dbReference>
<evidence type="ECO:0000259" key="4">
    <source>
        <dbReference type="Pfam" id="PF13609"/>
    </source>
</evidence>
<evidence type="ECO:0000313" key="6">
    <source>
        <dbReference type="Proteomes" id="UP000294555"/>
    </source>
</evidence>
<reference evidence="5 6" key="1">
    <citation type="submission" date="2019-02" db="EMBL/GenBank/DDBJ databases">
        <title>Investigation of anaerobic lignin degradation for improved lignocellulosic biofuels.</title>
        <authorList>
            <person name="Deangelis K."/>
        </authorList>
    </citation>
    <scope>NUCLEOTIDE SEQUENCE [LARGE SCALE GENOMIC DNA]</scope>
    <source>
        <strain evidence="5 6">159R</strain>
    </source>
</reference>
<keyword evidence="6" id="KW-1185">Reference proteome</keyword>
<accession>A0A4R1NFD8</accession>
<dbReference type="PANTHER" id="PTHR34501">
    <property type="entry name" value="PROTEIN YDDL-RELATED"/>
    <property type="match status" value="1"/>
</dbReference>
<dbReference type="InterPro" id="IPR023614">
    <property type="entry name" value="Porin_dom_sf"/>
</dbReference>
<dbReference type="Proteomes" id="UP000294555">
    <property type="component" value="Unassembled WGS sequence"/>
</dbReference>
<comment type="subcellular location">
    <subcellularLocation>
        <location evidence="1">Cell outer membrane</location>
        <topology evidence="1">Multi-pass membrane protein</topology>
    </subcellularLocation>
</comment>
<dbReference type="OrthoDB" id="6674170at2"/>
<dbReference type="RefSeq" id="WP_132925489.1">
    <property type="nucleotide sequence ID" value="NZ_SJOI01000001.1"/>
</dbReference>
<dbReference type="AlphaFoldDB" id="A0A4R1NFD8"/>
<dbReference type="GO" id="GO:0009279">
    <property type="term" value="C:cell outer membrane"/>
    <property type="evidence" value="ECO:0007669"/>
    <property type="project" value="UniProtKB-SubCell"/>
</dbReference>
<dbReference type="Gene3D" id="2.40.160.10">
    <property type="entry name" value="Porin"/>
    <property type="match status" value="1"/>
</dbReference>
<evidence type="ECO:0000256" key="1">
    <source>
        <dbReference type="ARBA" id="ARBA00004571"/>
    </source>
</evidence>
<comment type="caution">
    <text evidence="5">The sequence shown here is derived from an EMBL/GenBank/DDBJ whole genome shotgun (WGS) entry which is preliminary data.</text>
</comment>
<evidence type="ECO:0000313" key="5">
    <source>
        <dbReference type="EMBL" id="TCL06242.1"/>
    </source>
</evidence>
<dbReference type="InterPro" id="IPR033900">
    <property type="entry name" value="Gram_neg_porin_domain"/>
</dbReference>
<sequence length="385" mass="43355">MTALRKTTVLFSSALLSMIVLPGLARADITLLNRNNNLPMLNGLELQFGGLIRPQYRNKMGSADDHTYTQRGYDSGSFIHTSVNYYFNDDISLLWYYEVGFDIFNELGAGSHYDHNKDTTFRRKNYIGIASKRYGTLTFGQQNSVLYSVIGAKTDVWDNDMHGQASNNGVNGNYDGSYRGKKLLKYVKDAGPVTLSASWDAPVDDYYVESDNVRYQRQTGGAGGIDYHVAKDLTLSAAYSYTRANIISRVPVGSGANTAGYNQEVTAIGAQWKPGNWILAATAGYYHDFIPRHTARVPAAYFEGQARGWEYMAAYRWPVASRVITAIKPYLAGDGMRWDHFQTNHTDLGISAELPHGFQIDYERTFSNTSDNQPDENWVRLWYRF</sequence>
<dbReference type="SUPFAM" id="SSF56935">
    <property type="entry name" value="Porins"/>
    <property type="match status" value="1"/>
</dbReference>
<evidence type="ECO:0000256" key="2">
    <source>
        <dbReference type="ARBA" id="ARBA00022729"/>
    </source>
</evidence>
<dbReference type="Pfam" id="PF13609">
    <property type="entry name" value="Porin_4"/>
    <property type="match status" value="1"/>
</dbReference>
<gene>
    <name evidence="5" type="ORF">EZJ58_4477</name>
</gene>
<organism evidence="5 6">
    <name type="scientific">Sodalis ligni</name>
    <dbReference type="NCBI Taxonomy" id="2697027"/>
    <lineage>
        <taxon>Bacteria</taxon>
        <taxon>Pseudomonadati</taxon>
        <taxon>Pseudomonadota</taxon>
        <taxon>Gammaproteobacteria</taxon>
        <taxon>Enterobacterales</taxon>
        <taxon>Bruguierivoracaceae</taxon>
        <taxon>Sodalis</taxon>
    </lineage>
</organism>
<dbReference type="EMBL" id="SJOI01000001">
    <property type="protein sequence ID" value="TCL06242.1"/>
    <property type="molecule type" value="Genomic_DNA"/>
</dbReference>